<evidence type="ECO:0000313" key="2">
    <source>
        <dbReference type="Proteomes" id="UP001209540"/>
    </source>
</evidence>
<name>A0AAD5PGB5_9FUNG</name>
<dbReference type="Proteomes" id="UP001209540">
    <property type="component" value="Unassembled WGS sequence"/>
</dbReference>
<sequence>MDDDHVLTKALHENYASVPHILCDWHIKKNLSGKILQHVKLSGKPAEDEENEFKIVMKMVVDNLLYTRKSVDFNEAVKNFISEVKKSIVSEYDTNDRRLEKQVANLHHKISQFAIYKTIEELLAVQGLTNETITCNPSLCSVKWNFDLPCRYILYSLKKGTPLYPELYSKRWWIARQTAIIPSDPVTEEEDCNMNYDDTQPFNWYQQLKEKIASTFMSYKNNQQRHEMIDILEAALSKLNLVPMENIELPKSITTKGRPTKKAIGSRFHRNLQLEGSKLKLMAGVVIGASIRRSNAKNEGWRDSKTSLS</sequence>
<dbReference type="AlphaFoldDB" id="A0AAD5PGB5"/>
<gene>
    <name evidence="1" type="ORF">BDA99DRAFT_557394</name>
</gene>
<keyword evidence="2" id="KW-1185">Reference proteome</keyword>
<reference evidence="1" key="1">
    <citation type="journal article" date="2022" name="IScience">
        <title>Evolution of zygomycete secretomes and the origins of terrestrial fungal ecologies.</title>
        <authorList>
            <person name="Chang Y."/>
            <person name="Wang Y."/>
            <person name="Mondo S."/>
            <person name="Ahrendt S."/>
            <person name="Andreopoulos W."/>
            <person name="Barry K."/>
            <person name="Beard J."/>
            <person name="Benny G.L."/>
            <person name="Blankenship S."/>
            <person name="Bonito G."/>
            <person name="Cuomo C."/>
            <person name="Desiro A."/>
            <person name="Gervers K.A."/>
            <person name="Hundley H."/>
            <person name="Kuo A."/>
            <person name="LaButti K."/>
            <person name="Lang B.F."/>
            <person name="Lipzen A."/>
            <person name="O'Donnell K."/>
            <person name="Pangilinan J."/>
            <person name="Reynolds N."/>
            <person name="Sandor L."/>
            <person name="Smith M.E."/>
            <person name="Tsang A."/>
            <person name="Grigoriev I.V."/>
            <person name="Stajich J.E."/>
            <person name="Spatafora J.W."/>
        </authorList>
    </citation>
    <scope>NUCLEOTIDE SEQUENCE</scope>
    <source>
        <strain evidence="1">RSA 2281</strain>
    </source>
</reference>
<reference evidence="1" key="2">
    <citation type="submission" date="2023-02" db="EMBL/GenBank/DDBJ databases">
        <authorList>
            <consortium name="DOE Joint Genome Institute"/>
            <person name="Mondo S.J."/>
            <person name="Chang Y."/>
            <person name="Wang Y."/>
            <person name="Ahrendt S."/>
            <person name="Andreopoulos W."/>
            <person name="Barry K."/>
            <person name="Beard J."/>
            <person name="Benny G.L."/>
            <person name="Blankenship S."/>
            <person name="Bonito G."/>
            <person name="Cuomo C."/>
            <person name="Desiro A."/>
            <person name="Gervers K.A."/>
            <person name="Hundley H."/>
            <person name="Kuo A."/>
            <person name="LaButti K."/>
            <person name="Lang B.F."/>
            <person name="Lipzen A."/>
            <person name="O'Donnell K."/>
            <person name="Pangilinan J."/>
            <person name="Reynolds N."/>
            <person name="Sandor L."/>
            <person name="Smith M.W."/>
            <person name="Tsang A."/>
            <person name="Grigoriev I.V."/>
            <person name="Stajich J.E."/>
            <person name="Spatafora J.W."/>
        </authorList>
    </citation>
    <scope>NUCLEOTIDE SEQUENCE</scope>
    <source>
        <strain evidence="1">RSA 2281</strain>
    </source>
</reference>
<accession>A0AAD5PGB5</accession>
<comment type="caution">
    <text evidence="1">The sequence shown here is derived from an EMBL/GenBank/DDBJ whole genome shotgun (WGS) entry which is preliminary data.</text>
</comment>
<protein>
    <recommendedName>
        <fullName evidence="3">MULE transposase domain-containing protein</fullName>
    </recommendedName>
</protein>
<evidence type="ECO:0000313" key="1">
    <source>
        <dbReference type="EMBL" id="KAI9270572.1"/>
    </source>
</evidence>
<evidence type="ECO:0008006" key="3">
    <source>
        <dbReference type="Google" id="ProtNLM"/>
    </source>
</evidence>
<organism evidence="1 2">
    <name type="scientific">Phascolomyces articulosus</name>
    <dbReference type="NCBI Taxonomy" id="60185"/>
    <lineage>
        <taxon>Eukaryota</taxon>
        <taxon>Fungi</taxon>
        <taxon>Fungi incertae sedis</taxon>
        <taxon>Mucoromycota</taxon>
        <taxon>Mucoromycotina</taxon>
        <taxon>Mucoromycetes</taxon>
        <taxon>Mucorales</taxon>
        <taxon>Lichtheimiaceae</taxon>
        <taxon>Phascolomyces</taxon>
    </lineage>
</organism>
<proteinExistence type="predicted"/>
<dbReference type="EMBL" id="JAIXMP010000007">
    <property type="protein sequence ID" value="KAI9270572.1"/>
    <property type="molecule type" value="Genomic_DNA"/>
</dbReference>